<dbReference type="InterPro" id="IPR017850">
    <property type="entry name" value="Alkaline_phosphatase_core_sf"/>
</dbReference>
<keyword evidence="5 7" id="KW-1133">Transmembrane helix</keyword>
<feature type="transmembrane region" description="Helical" evidence="7">
    <location>
        <begin position="154"/>
        <end position="174"/>
    </location>
</feature>
<dbReference type="GO" id="GO:0005886">
    <property type="term" value="C:plasma membrane"/>
    <property type="evidence" value="ECO:0007669"/>
    <property type="project" value="UniProtKB-SubCell"/>
</dbReference>
<evidence type="ECO:0000256" key="2">
    <source>
        <dbReference type="ARBA" id="ARBA00004936"/>
    </source>
</evidence>
<name>A0A239WXD1_STRAI</name>
<feature type="transmembrane region" description="Helical" evidence="7">
    <location>
        <begin position="290"/>
        <end position="310"/>
    </location>
</feature>
<dbReference type="PANTHER" id="PTHR47371:SF3">
    <property type="entry name" value="PHOSPHOGLYCEROL TRANSFERASE I"/>
    <property type="match status" value="1"/>
</dbReference>
<evidence type="ECO:0000256" key="1">
    <source>
        <dbReference type="ARBA" id="ARBA00004651"/>
    </source>
</evidence>
<evidence type="ECO:0000313" key="10">
    <source>
        <dbReference type="Proteomes" id="UP000215144"/>
    </source>
</evidence>
<protein>
    <submittedName>
        <fullName evidence="9">Membrane protein</fullName>
    </submittedName>
</protein>
<feature type="transmembrane region" description="Helical" evidence="7">
    <location>
        <begin position="113"/>
        <end position="133"/>
    </location>
</feature>
<feature type="transmembrane region" description="Helical" evidence="7">
    <location>
        <begin position="194"/>
        <end position="214"/>
    </location>
</feature>
<feature type="transmembrane region" description="Helical" evidence="7">
    <location>
        <begin position="226"/>
        <end position="247"/>
    </location>
</feature>
<keyword evidence="6 7" id="KW-0472">Membrane</keyword>
<dbReference type="InterPro" id="IPR050448">
    <property type="entry name" value="OpgB/LTA_synthase_biosynth"/>
</dbReference>
<proteinExistence type="predicted"/>
<feature type="transmembrane region" description="Helical" evidence="7">
    <location>
        <begin position="330"/>
        <end position="356"/>
    </location>
</feature>
<dbReference type="RefSeq" id="WP_095122252.1">
    <property type="nucleotide sequence ID" value="NZ_LT906454.1"/>
</dbReference>
<dbReference type="InterPro" id="IPR000917">
    <property type="entry name" value="Sulfatase_N"/>
</dbReference>
<dbReference type="KEGG" id="saco:SAME_00861"/>
<feature type="domain" description="Sulfatase N-terminal" evidence="8">
    <location>
        <begin position="477"/>
        <end position="760"/>
    </location>
</feature>
<dbReference type="PANTHER" id="PTHR47371">
    <property type="entry name" value="LIPOTEICHOIC ACID SYNTHASE"/>
    <property type="match status" value="1"/>
</dbReference>
<comment type="pathway">
    <text evidence="2">Cell wall biogenesis; lipoteichoic acid biosynthesis.</text>
</comment>
<dbReference type="Pfam" id="PF00884">
    <property type="entry name" value="Sulfatase"/>
    <property type="match status" value="1"/>
</dbReference>
<feature type="transmembrane region" description="Helical" evidence="7">
    <location>
        <begin position="49"/>
        <end position="68"/>
    </location>
</feature>
<evidence type="ECO:0000256" key="7">
    <source>
        <dbReference type="SAM" id="Phobius"/>
    </source>
</evidence>
<dbReference type="Proteomes" id="UP000215144">
    <property type="component" value="Chromosome 1"/>
</dbReference>
<feature type="transmembrane region" description="Helical" evidence="7">
    <location>
        <begin position="368"/>
        <end position="389"/>
    </location>
</feature>
<dbReference type="CDD" id="cd16015">
    <property type="entry name" value="LTA_synthase"/>
    <property type="match status" value="1"/>
</dbReference>
<evidence type="ECO:0000313" key="9">
    <source>
        <dbReference type="EMBL" id="SNV38816.1"/>
    </source>
</evidence>
<dbReference type="SUPFAM" id="SSF53649">
    <property type="entry name" value="Alkaline phosphatase-like"/>
    <property type="match status" value="1"/>
</dbReference>
<reference evidence="9 10" key="1">
    <citation type="submission" date="2017-06" db="EMBL/GenBank/DDBJ databases">
        <authorList>
            <consortium name="Pathogen Informatics"/>
        </authorList>
    </citation>
    <scope>NUCLEOTIDE SEQUENCE [LARGE SCALE GENOMIC DNA]</scope>
    <source>
        <strain evidence="9 10">NCTC11291</strain>
    </source>
</reference>
<feature type="transmembrane region" description="Helical" evidence="7">
    <location>
        <begin position="75"/>
        <end position="93"/>
    </location>
</feature>
<comment type="subcellular location">
    <subcellularLocation>
        <location evidence="1">Cell membrane</location>
        <topology evidence="1">Multi-pass membrane protein</topology>
    </subcellularLocation>
</comment>
<keyword evidence="3" id="KW-1003">Cell membrane</keyword>
<feature type="transmembrane region" description="Helical" evidence="7">
    <location>
        <begin position="12"/>
        <end position="29"/>
    </location>
</feature>
<evidence type="ECO:0000259" key="8">
    <source>
        <dbReference type="Pfam" id="PF00884"/>
    </source>
</evidence>
<evidence type="ECO:0000256" key="6">
    <source>
        <dbReference type="ARBA" id="ARBA00023136"/>
    </source>
</evidence>
<keyword evidence="4 7" id="KW-0812">Transmembrane</keyword>
<accession>A0A239WXD1</accession>
<dbReference type="Gene3D" id="3.40.720.10">
    <property type="entry name" value="Alkaline Phosphatase, subunit A"/>
    <property type="match status" value="1"/>
</dbReference>
<feature type="transmembrane region" description="Helical" evidence="7">
    <location>
        <begin position="259"/>
        <end position="283"/>
    </location>
</feature>
<organism evidence="9 10">
    <name type="scientific">Streptococcus acidominimus</name>
    <dbReference type="NCBI Taxonomy" id="1326"/>
    <lineage>
        <taxon>Bacteria</taxon>
        <taxon>Bacillati</taxon>
        <taxon>Bacillota</taxon>
        <taxon>Bacilli</taxon>
        <taxon>Lactobacillales</taxon>
        <taxon>Streptococcaceae</taxon>
        <taxon>Streptococcus</taxon>
    </lineage>
</organism>
<dbReference type="AlphaFoldDB" id="A0A239WXD1"/>
<evidence type="ECO:0000256" key="3">
    <source>
        <dbReference type="ARBA" id="ARBA00022475"/>
    </source>
</evidence>
<sequence>MNKIINNSYIKLIVEILISLFAIVMLGSYTISNHLVDYNADQSLSHYRILIQFAAILSIIVIAIIISFSLGKKFFIRLGLSYAIYLLVSYILLFTQNLNNPSFYVLGLLSNRFFELGSGWLILSIVVLSYLFKTLLTKVRFFRIILDKYDINTLNIRISYLMPLIVLQDSKLLIKLKQFLFLSKAEGLSNYLVGLSYKLPIIVITVMILTYMFWKAFDDLKQNKPSQSLAVITSGLFALVLNFFIQFGVRADEDYLGEYIFAGATLFQIIVFTLFFLSVYILLNHYWSGTIIIFLISTFFTVANFLKFNLRNEPLLLTDLSMVTQLDLIVSYLDIKVILFAVFLVSFLVFIYLFLNKRFLKGKLFSSIWERTIIGVVTFSSILSIFFVFKHQEGGIIKNNIPVLSRLNNSRNVAFTGHAGSARYQSLMYVWIKQLTTPIMEKPTNYSKSKIEDIVDKYQRRAEIINKARKNDISDETVIFILSEALSNPTRVNGVTLTKDILPNIDFIKSQTTSGLMKSDAYGGGTANIETQTLVGLPFYNLSPSISIYNVEVIPKMKTIPSISDKFSFSNKYVIHLGGTQLYSRADVYNRLKFGTFVAAEGSESKPTINEKYGGFPSDNSTYQNVLEKLDTTQSQFFSVITYQNHIPWTMDRPADISGRGEGFTQLENDRLTNYARLVYKTDIETKKFLDKLSKIDKKITVVFYGDHLPGMYPSSAFINDPDSQYLTDYFIWSNKDNRKLDMPLINSSDFPAALLSHTNSKVSPYYALLTDVLDNASVDKHQLNNDQKKIANDLRLVEYDLTSGENYLKDYPIFFEVNK</sequence>
<dbReference type="EMBL" id="LT906454">
    <property type="protein sequence ID" value="SNV38816.1"/>
    <property type="molecule type" value="Genomic_DNA"/>
</dbReference>
<dbReference type="OrthoDB" id="243547at2"/>
<gene>
    <name evidence="9" type="ORF">SAMEA4504048_00861</name>
</gene>
<evidence type="ECO:0000256" key="5">
    <source>
        <dbReference type="ARBA" id="ARBA00022989"/>
    </source>
</evidence>
<evidence type="ECO:0000256" key="4">
    <source>
        <dbReference type="ARBA" id="ARBA00022692"/>
    </source>
</evidence>